<dbReference type="Proteomes" id="UP001152467">
    <property type="component" value="Unassembled WGS sequence"/>
</dbReference>
<dbReference type="RefSeq" id="WP_261591395.1">
    <property type="nucleotide sequence ID" value="NZ_CAMAPC010000003.1"/>
</dbReference>
<dbReference type="EMBL" id="CAMAPD010000001">
    <property type="protein sequence ID" value="CAH9050438.1"/>
    <property type="molecule type" value="Genomic_DNA"/>
</dbReference>
<keyword evidence="1" id="KW-0732">Signal</keyword>
<dbReference type="EMBL" id="CAMAPC010000003">
    <property type="protein sequence ID" value="CAH9052246.1"/>
    <property type="molecule type" value="Genomic_DNA"/>
</dbReference>
<evidence type="ECO:0000313" key="2">
    <source>
        <dbReference type="EMBL" id="CAH9050438.1"/>
    </source>
</evidence>
<evidence type="ECO:0000313" key="5">
    <source>
        <dbReference type="Proteomes" id="UP001152485"/>
    </source>
</evidence>
<reference evidence="3 5" key="1">
    <citation type="submission" date="2022-07" db="EMBL/GenBank/DDBJ databases">
        <authorList>
            <person name="Criscuolo A."/>
        </authorList>
    </citation>
    <scope>NUCLEOTIDE SEQUENCE</scope>
    <source>
        <strain evidence="5">CIP 111951</strain>
        <strain evidence="3">CIP111854</strain>
        <strain evidence="2">CIP111951</strain>
    </source>
</reference>
<accession>A0A9W4QTD6</accession>
<gene>
    <name evidence="3" type="ORF">PSECIP111854_00928</name>
    <name evidence="2" type="ORF">PSECIP111951_00192</name>
</gene>
<feature type="signal peptide" evidence="1">
    <location>
        <begin position="1"/>
        <end position="21"/>
    </location>
</feature>
<evidence type="ECO:0000256" key="1">
    <source>
        <dbReference type="SAM" id="SignalP"/>
    </source>
</evidence>
<evidence type="ECO:0000313" key="3">
    <source>
        <dbReference type="EMBL" id="CAH9052246.1"/>
    </source>
</evidence>
<proteinExistence type="predicted"/>
<name>A0A9W4QTD6_9GAMM</name>
<feature type="chain" id="PRO_5040822560" evidence="1">
    <location>
        <begin position="22"/>
        <end position="261"/>
    </location>
</feature>
<protein>
    <submittedName>
        <fullName evidence="3">Uncharacterized protein</fullName>
    </submittedName>
</protein>
<comment type="caution">
    <text evidence="3">The sequence shown here is derived from an EMBL/GenBank/DDBJ whole genome shotgun (WGS) entry which is preliminary data.</text>
</comment>
<keyword evidence="4" id="KW-1185">Reference proteome</keyword>
<dbReference type="AlphaFoldDB" id="A0A9W4QTD6"/>
<evidence type="ECO:0000313" key="4">
    <source>
        <dbReference type="Proteomes" id="UP001152467"/>
    </source>
</evidence>
<sequence>MKKFSVIFALATITASTSSFALPNQAFDTDGFERVTQYAHGPIATSIITSEFAHKLNVYLHPRNVGDFCSYGNIYAQTTGEHIVHADISRVPAQVVIQQATADIPEQYLTQNKQLRVSCTTVQGEDYDVLVNIPGAPIIEWEVDVEPRGEFVHRPNTYGYHSAYKVNSHLRINNQSNDGRCQTLSNRGIELGLFHNKNSKGPFHSDVFSTLKTIDNTQAGQPVLYQMIECQNAAGKTLAIKVFTLTNPTDIYIVEEDLIVK</sequence>
<organism evidence="3 4">
    <name type="scientific">Pseudoalteromonas holothuriae</name>
    <dbReference type="NCBI Taxonomy" id="2963714"/>
    <lineage>
        <taxon>Bacteria</taxon>
        <taxon>Pseudomonadati</taxon>
        <taxon>Pseudomonadota</taxon>
        <taxon>Gammaproteobacteria</taxon>
        <taxon>Alteromonadales</taxon>
        <taxon>Pseudoalteromonadaceae</taxon>
        <taxon>Pseudoalteromonas</taxon>
    </lineage>
</organism>
<dbReference type="Proteomes" id="UP001152485">
    <property type="component" value="Unassembled WGS sequence"/>
</dbReference>